<reference evidence="1 2" key="1">
    <citation type="submission" date="2020-02" db="EMBL/GenBank/DDBJ databases">
        <authorList>
            <person name="Ferguson B K."/>
        </authorList>
    </citation>
    <scope>NUCLEOTIDE SEQUENCE [LARGE SCALE GENOMIC DNA]</scope>
</reference>
<protein>
    <submittedName>
        <fullName evidence="1">Uncharacterized protein</fullName>
    </submittedName>
</protein>
<accession>A0A6H5HMF0</accession>
<dbReference type="EMBL" id="CADCXU010033845">
    <property type="protein sequence ID" value="CAB0019159.1"/>
    <property type="molecule type" value="Genomic_DNA"/>
</dbReference>
<organism evidence="1 2">
    <name type="scientific">Nesidiocoris tenuis</name>
    <dbReference type="NCBI Taxonomy" id="355587"/>
    <lineage>
        <taxon>Eukaryota</taxon>
        <taxon>Metazoa</taxon>
        <taxon>Ecdysozoa</taxon>
        <taxon>Arthropoda</taxon>
        <taxon>Hexapoda</taxon>
        <taxon>Insecta</taxon>
        <taxon>Pterygota</taxon>
        <taxon>Neoptera</taxon>
        <taxon>Paraneoptera</taxon>
        <taxon>Hemiptera</taxon>
        <taxon>Heteroptera</taxon>
        <taxon>Panheteroptera</taxon>
        <taxon>Cimicomorpha</taxon>
        <taxon>Miridae</taxon>
        <taxon>Dicyphina</taxon>
        <taxon>Nesidiocoris</taxon>
    </lineage>
</organism>
<dbReference type="Proteomes" id="UP000479000">
    <property type="component" value="Unassembled WGS sequence"/>
</dbReference>
<feature type="non-terminal residue" evidence="1">
    <location>
        <position position="54"/>
    </location>
</feature>
<gene>
    <name evidence="1" type="ORF">NTEN_LOCUS22871</name>
</gene>
<evidence type="ECO:0000313" key="1">
    <source>
        <dbReference type="EMBL" id="CAB0019159.1"/>
    </source>
</evidence>
<name>A0A6H5HMF0_9HEMI</name>
<proteinExistence type="predicted"/>
<evidence type="ECO:0000313" key="2">
    <source>
        <dbReference type="Proteomes" id="UP000479000"/>
    </source>
</evidence>
<sequence>MFWFKRWRHCCTQFYITNHGQTAGPIFYANFFREPWSRKTGCTVPKPFRSTSKK</sequence>
<dbReference type="AlphaFoldDB" id="A0A6H5HMF0"/>
<keyword evidence="2" id="KW-1185">Reference proteome</keyword>